<dbReference type="Proteomes" id="UP001224644">
    <property type="component" value="Unassembled WGS sequence"/>
</dbReference>
<dbReference type="PANTHER" id="PTHR36931:SF1">
    <property type="entry name" value="UPF0153 PROTEIN YEIW"/>
    <property type="match status" value="1"/>
</dbReference>
<dbReference type="EMBL" id="JAUFPX010000006">
    <property type="protein sequence ID" value="MDN3590694.1"/>
    <property type="molecule type" value="Genomic_DNA"/>
</dbReference>
<comment type="caution">
    <text evidence="1">The sequence shown here is derived from an EMBL/GenBank/DDBJ whole genome shotgun (WGS) entry which is preliminary data.</text>
</comment>
<dbReference type="RefSeq" id="WP_238222844.1">
    <property type="nucleotide sequence ID" value="NZ_BPQD01000003.1"/>
</dbReference>
<evidence type="ECO:0000313" key="1">
    <source>
        <dbReference type="EMBL" id="MDN3590694.1"/>
    </source>
</evidence>
<dbReference type="PANTHER" id="PTHR36931">
    <property type="entry name" value="UPF0153 PROTEIN YEIW"/>
    <property type="match status" value="1"/>
</dbReference>
<name>A0ABT8BHP6_9HYPH</name>
<reference evidence="2" key="1">
    <citation type="journal article" date="2019" name="Int. J. Syst. Evol. Microbiol.">
        <title>The Global Catalogue of Microorganisms (GCM) 10K type strain sequencing project: providing services to taxonomists for standard genome sequencing and annotation.</title>
        <authorList>
            <consortium name="The Broad Institute Genomics Platform"/>
            <consortium name="The Broad Institute Genome Sequencing Center for Infectious Disease"/>
            <person name="Wu L."/>
            <person name="Ma J."/>
        </authorList>
    </citation>
    <scope>NUCLEOTIDE SEQUENCE [LARGE SCALE GENOMIC DNA]</scope>
    <source>
        <strain evidence="2">CECT 7069</strain>
    </source>
</reference>
<dbReference type="InterPro" id="IPR052572">
    <property type="entry name" value="UPF0153_domain"/>
</dbReference>
<accession>A0ABT8BHP6</accession>
<evidence type="ECO:0008006" key="3">
    <source>
        <dbReference type="Google" id="ProtNLM"/>
    </source>
</evidence>
<organism evidence="1 2">
    <name type="scientific">Methylobacterium adhaesivum</name>
    <dbReference type="NCBI Taxonomy" id="333297"/>
    <lineage>
        <taxon>Bacteria</taxon>
        <taxon>Pseudomonadati</taxon>
        <taxon>Pseudomonadota</taxon>
        <taxon>Alphaproteobacteria</taxon>
        <taxon>Hyphomicrobiales</taxon>
        <taxon>Methylobacteriaceae</taxon>
        <taxon>Methylobacterium</taxon>
    </lineage>
</organism>
<evidence type="ECO:0000313" key="2">
    <source>
        <dbReference type="Proteomes" id="UP001224644"/>
    </source>
</evidence>
<sequence length="184" mass="20346">MLSPTTLDPASVVATPAPGRACGSCTLCCKVYDVPAVESAAGQWCRHTKQGRGCAIHATRPDHCRAFHCLWMTEAWLGPEWKPDRAKMVLSLDPVSRHMNVQVDPGQPNAWRREPYYGQLKRWAVSSLAQKRHVLVHLNKITTVVLPDRDVNLGVFAPGDRMVARERMTPNGLVVEVEKISAAA</sequence>
<protein>
    <recommendedName>
        <fullName evidence="3">Zinc/iron-chelating domain-containing protein</fullName>
    </recommendedName>
</protein>
<keyword evidence="2" id="KW-1185">Reference proteome</keyword>
<gene>
    <name evidence="1" type="ORF">QWZ12_08715</name>
</gene>
<proteinExistence type="predicted"/>